<keyword evidence="1" id="KW-1133">Transmembrane helix</keyword>
<reference evidence="2" key="1">
    <citation type="submission" date="2021-07" db="EMBL/GenBank/DDBJ databases">
        <title>New genus and species of the family Alcaligenaceae.</title>
        <authorList>
            <person name="Hahn M.W."/>
        </authorList>
    </citation>
    <scope>NUCLEOTIDE SEQUENCE</scope>
    <source>
        <strain evidence="2">LF4-65</strain>
    </source>
</reference>
<dbReference type="Proteomes" id="UP000739565">
    <property type="component" value="Unassembled WGS sequence"/>
</dbReference>
<dbReference type="RefSeq" id="WP_259660016.1">
    <property type="nucleotide sequence ID" value="NZ_JAHXRI010000004.1"/>
</dbReference>
<dbReference type="Pfam" id="PF05545">
    <property type="entry name" value="FixQ"/>
    <property type="match status" value="1"/>
</dbReference>
<keyword evidence="1" id="KW-0472">Membrane</keyword>
<evidence type="ECO:0000256" key="1">
    <source>
        <dbReference type="SAM" id="Phobius"/>
    </source>
</evidence>
<protein>
    <submittedName>
        <fullName evidence="2">CcoQ/FixQ family Cbb3-type cytochrome c oxidase assembly chaperone</fullName>
    </submittedName>
</protein>
<feature type="transmembrane region" description="Helical" evidence="1">
    <location>
        <begin position="6"/>
        <end position="25"/>
    </location>
</feature>
<accession>A0A953T1M8</accession>
<sequence length="57" mass="6079">MVAVLNAISTVLAMATFFGIIFWAFSKGRRQANDEAAMLPFALPDEGAKSDTEGGRS</sequence>
<evidence type="ECO:0000313" key="3">
    <source>
        <dbReference type="Proteomes" id="UP000739565"/>
    </source>
</evidence>
<comment type="caution">
    <text evidence="2">The sequence shown here is derived from an EMBL/GenBank/DDBJ whole genome shotgun (WGS) entry which is preliminary data.</text>
</comment>
<name>A0A953T1M8_9BURK</name>
<dbReference type="InterPro" id="IPR008621">
    <property type="entry name" value="Cbb3-typ_cyt_oxidase_comp"/>
</dbReference>
<organism evidence="2 3">
    <name type="scientific">Zwartia hollandica</name>
    <dbReference type="NCBI Taxonomy" id="324606"/>
    <lineage>
        <taxon>Bacteria</taxon>
        <taxon>Pseudomonadati</taxon>
        <taxon>Pseudomonadota</taxon>
        <taxon>Betaproteobacteria</taxon>
        <taxon>Burkholderiales</taxon>
        <taxon>Alcaligenaceae</taxon>
        <taxon>Zwartia</taxon>
    </lineage>
</organism>
<dbReference type="EMBL" id="JAHXRI010000004">
    <property type="protein sequence ID" value="MBZ1349475.1"/>
    <property type="molecule type" value="Genomic_DNA"/>
</dbReference>
<evidence type="ECO:0000313" key="2">
    <source>
        <dbReference type="EMBL" id="MBZ1349475.1"/>
    </source>
</evidence>
<keyword evidence="1" id="KW-0812">Transmembrane</keyword>
<keyword evidence="3" id="KW-1185">Reference proteome</keyword>
<dbReference type="AlphaFoldDB" id="A0A953T1M8"/>
<proteinExistence type="predicted"/>
<gene>
    <name evidence="2" type="ORF">KZZ10_02350</name>
</gene>